<evidence type="ECO:0000256" key="3">
    <source>
        <dbReference type="ARBA" id="ARBA00019613"/>
    </source>
</evidence>
<accession>A0AAW0X5I1</accession>
<comment type="subunit">
    <text evidence="9">Component of the Mediator complex.</text>
</comment>
<evidence type="ECO:0000256" key="4">
    <source>
        <dbReference type="ARBA" id="ARBA00023015"/>
    </source>
</evidence>
<dbReference type="Pfam" id="PF21538">
    <property type="entry name" value="Med15_M"/>
    <property type="match status" value="1"/>
</dbReference>
<comment type="similarity">
    <text evidence="2 9">Belongs to the Mediator complex subunit 15 family.</text>
</comment>
<dbReference type="InterPro" id="IPR048385">
    <property type="entry name" value="Med15_central"/>
</dbReference>
<evidence type="ECO:0000256" key="2">
    <source>
        <dbReference type="ARBA" id="ARBA00009807"/>
    </source>
</evidence>
<dbReference type="Proteomes" id="UP001445076">
    <property type="component" value="Unassembled WGS sequence"/>
</dbReference>
<evidence type="ECO:0000256" key="7">
    <source>
        <dbReference type="ARBA" id="ARBA00023242"/>
    </source>
</evidence>
<dbReference type="InterPro" id="IPR019087">
    <property type="entry name" value="Med15_N"/>
</dbReference>
<feature type="compositionally biased region" description="Low complexity" evidence="10">
    <location>
        <begin position="243"/>
        <end position="275"/>
    </location>
</feature>
<feature type="compositionally biased region" description="Low complexity" evidence="10">
    <location>
        <begin position="292"/>
        <end position="310"/>
    </location>
</feature>
<keyword evidence="15" id="KW-1185">Reference proteome</keyword>
<dbReference type="PANTHER" id="PTHR31804">
    <property type="entry name" value="MEDIATOR OF RNA POLYMERASE II TRANSCRIPTION SUBUNIT 15"/>
    <property type="match status" value="1"/>
</dbReference>
<feature type="domain" description="Mediator of RNA polymerase II transcription subunit 15 N-terminal" evidence="11">
    <location>
        <begin position="2"/>
        <end position="70"/>
    </location>
</feature>
<feature type="domain" description="ARC105/Med15 mediator subunit central" evidence="12">
    <location>
        <begin position="312"/>
        <end position="425"/>
    </location>
</feature>
<evidence type="ECO:0000256" key="6">
    <source>
        <dbReference type="ARBA" id="ARBA00023163"/>
    </source>
</evidence>
<keyword evidence="7 9" id="KW-0539">Nucleus</keyword>
<dbReference type="PANTHER" id="PTHR31804:SF3">
    <property type="entry name" value="MEDIATOR OF RNA POLYMERASE II TRANSCRIPTION SUBUNIT 15"/>
    <property type="match status" value="1"/>
</dbReference>
<evidence type="ECO:0000256" key="9">
    <source>
        <dbReference type="RuleBase" id="RU364148"/>
    </source>
</evidence>
<dbReference type="Pfam" id="PF09606">
    <property type="entry name" value="Med15_N"/>
    <property type="match status" value="1"/>
</dbReference>
<feature type="region of interest" description="Disordered" evidence="10">
    <location>
        <begin position="204"/>
        <end position="314"/>
    </location>
</feature>
<organism evidence="14 15">
    <name type="scientific">Cherax quadricarinatus</name>
    <name type="common">Australian red claw crayfish</name>
    <dbReference type="NCBI Taxonomy" id="27406"/>
    <lineage>
        <taxon>Eukaryota</taxon>
        <taxon>Metazoa</taxon>
        <taxon>Ecdysozoa</taxon>
        <taxon>Arthropoda</taxon>
        <taxon>Crustacea</taxon>
        <taxon>Multicrustacea</taxon>
        <taxon>Malacostraca</taxon>
        <taxon>Eumalacostraca</taxon>
        <taxon>Eucarida</taxon>
        <taxon>Decapoda</taxon>
        <taxon>Pleocyemata</taxon>
        <taxon>Astacidea</taxon>
        <taxon>Parastacoidea</taxon>
        <taxon>Parastacidae</taxon>
        <taxon>Cherax</taxon>
    </lineage>
</organism>
<dbReference type="EMBL" id="JARKIK010000035">
    <property type="protein sequence ID" value="KAK8739770.1"/>
    <property type="molecule type" value="Genomic_DNA"/>
</dbReference>
<dbReference type="GO" id="GO:0005634">
    <property type="term" value="C:nucleus"/>
    <property type="evidence" value="ECO:0007669"/>
    <property type="project" value="UniProtKB-SubCell"/>
</dbReference>
<feature type="domain" description="ARC105/Med15 mediator subunit C-terminal" evidence="13">
    <location>
        <begin position="456"/>
        <end position="564"/>
    </location>
</feature>
<keyword evidence="6 9" id="KW-0804">Transcription</keyword>
<keyword evidence="5 9" id="KW-0010">Activator</keyword>
<evidence type="ECO:0000256" key="10">
    <source>
        <dbReference type="SAM" id="MobiDB-lite"/>
    </source>
</evidence>
<proteinExistence type="inferred from homology"/>
<evidence type="ECO:0000256" key="5">
    <source>
        <dbReference type="ARBA" id="ARBA00023159"/>
    </source>
</evidence>
<evidence type="ECO:0000256" key="1">
    <source>
        <dbReference type="ARBA" id="ARBA00004123"/>
    </source>
</evidence>
<evidence type="ECO:0000259" key="13">
    <source>
        <dbReference type="Pfam" id="PF21539"/>
    </source>
</evidence>
<comment type="caution">
    <text evidence="14">The sequence shown here is derived from an EMBL/GenBank/DDBJ whole genome shotgun (WGS) entry which is preliminary data.</text>
</comment>
<reference evidence="14 15" key="1">
    <citation type="journal article" date="2024" name="BMC Genomics">
        <title>Genome assembly of redclaw crayfish (Cherax quadricarinatus) provides insights into its immune adaptation and hypoxia tolerance.</title>
        <authorList>
            <person name="Liu Z."/>
            <person name="Zheng J."/>
            <person name="Li H."/>
            <person name="Fang K."/>
            <person name="Wang S."/>
            <person name="He J."/>
            <person name="Zhou D."/>
            <person name="Weng S."/>
            <person name="Chi M."/>
            <person name="Gu Z."/>
            <person name="He J."/>
            <person name="Li F."/>
            <person name="Wang M."/>
        </authorList>
    </citation>
    <scope>NUCLEOTIDE SEQUENCE [LARGE SCALE GENOMIC DNA]</scope>
    <source>
        <strain evidence="14">ZL_2023a</strain>
    </source>
</reference>
<dbReference type="InterPro" id="IPR048386">
    <property type="entry name" value="Med15_C"/>
</dbReference>
<dbReference type="Pfam" id="PF21539">
    <property type="entry name" value="Med15_C"/>
    <property type="match status" value="1"/>
</dbReference>
<gene>
    <name evidence="9" type="primary">MED15</name>
    <name evidence="14" type="ORF">OTU49_003186</name>
</gene>
<keyword evidence="4 9" id="KW-0805">Transcription regulation</keyword>
<dbReference type="InterPro" id="IPR036529">
    <property type="entry name" value="KIX_dom_sf"/>
</dbReference>
<sequence length="586" mass="63376">MGDDWKSWNFRQRVVAQLEELIRQTPPGNHRNAHELELQVFQRATKKDEYLQCIGRIVMHMRELAQNSNPQNNNPHLAEVLTRHPGPGGQMTGPGGQMGGPGGPVVTGPTTPTLMAAQQVNMQGAPRIGQPMPPNITNQGADMGSWSANNRQRINEMQMPGVNKKQTVMTMGPISQPGKINQLQMTITGQSGGTTQIGPVAGQLVSNVGRGTGTMQPRVPSPGFPRQGTPTPTSASPAPPLSAPNSQPSPAFVSPSPSSSMVPSPVGGSNSGGMSRNASHLGAPSPGGMINTPGQTQQPSPAAQSASSSQVEDAAYREKVRQLSKYVVPLRRMIQRIGNEDAEKSKKMKQLHDMLQNPTRRMPMDTLLKCERVLEKLDIHRDAEIEAPVPPNMETCIANLEEALNTVLKSPCAAHTLHRTISPALSVLLGPTYVTYPAKHSKRDNPLQPPPETPNISDIVQGEVARLNARFRVNLDCQMPPGSDELTLICQLDDPNLPCVPPLTLTVPAKYPEKPPRCDLLAVDYQTTDFLKSIRESMLVRLQNMPPHCSLTMLLHSWEMSVRQACAPKSSMTSAIAKALSVTGAF</sequence>
<comment type="subcellular location">
    <subcellularLocation>
        <location evidence="1 9">Nucleus</location>
    </subcellularLocation>
</comment>
<evidence type="ECO:0000313" key="15">
    <source>
        <dbReference type="Proteomes" id="UP001445076"/>
    </source>
</evidence>
<name>A0AAW0X5I1_CHEQU</name>
<dbReference type="GO" id="GO:0003712">
    <property type="term" value="F:transcription coregulator activity"/>
    <property type="evidence" value="ECO:0007669"/>
    <property type="project" value="InterPro"/>
</dbReference>
<comment type="function">
    <text evidence="9">Component of the Mediator complex, a coactivator involved in the regulated transcription of nearly all RNA polymerase II-dependent genes. Mediator functions as a bridge to convey information from gene-specific regulatory proteins to the basal RNA polymerase II transcription machinery. Mediator is recruited to promoters by direct interactions with regulatory proteins and serves as a scaffold for the assembly of a functional preinitiation complex with RNA polymerase II and the general transcription factors.</text>
</comment>
<protein>
    <recommendedName>
        <fullName evidence="3 9">Mediator of RNA polymerase II transcription subunit 15</fullName>
    </recommendedName>
    <alternativeName>
        <fullName evidence="8 9">Mediator complex subunit 15</fullName>
    </alternativeName>
</protein>
<evidence type="ECO:0000259" key="12">
    <source>
        <dbReference type="Pfam" id="PF21538"/>
    </source>
</evidence>
<evidence type="ECO:0000259" key="11">
    <source>
        <dbReference type="Pfam" id="PF09606"/>
    </source>
</evidence>
<evidence type="ECO:0000313" key="14">
    <source>
        <dbReference type="EMBL" id="KAK8739770.1"/>
    </source>
</evidence>
<dbReference type="Gene3D" id="1.10.246.20">
    <property type="entry name" value="Coactivator CBP, KIX domain"/>
    <property type="match status" value="1"/>
</dbReference>
<dbReference type="GO" id="GO:0006355">
    <property type="term" value="P:regulation of DNA-templated transcription"/>
    <property type="evidence" value="ECO:0007669"/>
    <property type="project" value="InterPro"/>
</dbReference>
<dbReference type="AlphaFoldDB" id="A0AAW0X5I1"/>
<evidence type="ECO:0000256" key="8">
    <source>
        <dbReference type="ARBA" id="ARBA00032016"/>
    </source>
</evidence>